<gene>
    <name evidence="1" type="ORF">FZV55_02475</name>
</gene>
<name>A0A5Y8WMD8_CAMJU</name>
<protein>
    <submittedName>
        <fullName evidence="1">Uncharacterized protein</fullName>
    </submittedName>
</protein>
<dbReference type="EMBL" id="AAKBYF010000017">
    <property type="protein sequence ID" value="ECQ5678623.1"/>
    <property type="molecule type" value="Genomic_DNA"/>
</dbReference>
<sequence>YDKKCLIYDNEDETKKCLKNRTYYGSWKFLNPKLDLLPSPLYYVQPSELDSRIVAYYFRKEIKL</sequence>
<organism evidence="1">
    <name type="scientific">Campylobacter jejuni</name>
    <dbReference type="NCBI Taxonomy" id="197"/>
    <lineage>
        <taxon>Bacteria</taxon>
        <taxon>Pseudomonadati</taxon>
        <taxon>Campylobacterota</taxon>
        <taxon>Epsilonproteobacteria</taxon>
        <taxon>Campylobacterales</taxon>
        <taxon>Campylobacteraceae</taxon>
        <taxon>Campylobacter</taxon>
    </lineage>
</organism>
<accession>A0A5Y8WMD8</accession>
<proteinExistence type="predicted"/>
<dbReference type="AlphaFoldDB" id="A0A5Y8WMD8"/>
<feature type="non-terminal residue" evidence="1">
    <location>
        <position position="1"/>
    </location>
</feature>
<evidence type="ECO:0000313" key="1">
    <source>
        <dbReference type="EMBL" id="ECQ5678623.1"/>
    </source>
</evidence>
<comment type="caution">
    <text evidence="1">The sequence shown here is derived from an EMBL/GenBank/DDBJ whole genome shotgun (WGS) entry which is preliminary data.</text>
</comment>
<reference evidence="1" key="1">
    <citation type="submission" date="2019-08" db="EMBL/GenBank/DDBJ databases">
        <authorList>
            <person name="Ashton P.M."/>
            <person name="Dallman T."/>
            <person name="Nair S."/>
            <person name="De Pinna E."/>
            <person name="Peters T."/>
            <person name="Grant K."/>
        </authorList>
    </citation>
    <scope>NUCLEOTIDE SEQUENCE</scope>
    <source>
        <strain evidence="1">262635</strain>
    </source>
</reference>